<organism evidence="1 2">
    <name type="scientific">Frigoriglobus tundricola</name>
    <dbReference type="NCBI Taxonomy" id="2774151"/>
    <lineage>
        <taxon>Bacteria</taxon>
        <taxon>Pseudomonadati</taxon>
        <taxon>Planctomycetota</taxon>
        <taxon>Planctomycetia</taxon>
        <taxon>Gemmatales</taxon>
        <taxon>Gemmataceae</taxon>
        <taxon>Frigoriglobus</taxon>
    </lineage>
</organism>
<dbReference type="Proteomes" id="UP000503447">
    <property type="component" value="Chromosome"/>
</dbReference>
<evidence type="ECO:0008006" key="3">
    <source>
        <dbReference type="Google" id="ProtNLM"/>
    </source>
</evidence>
<dbReference type="InterPro" id="IPR012902">
    <property type="entry name" value="N_methyl_site"/>
</dbReference>
<name>A0A6M5YUU4_9BACT</name>
<evidence type="ECO:0000313" key="2">
    <source>
        <dbReference type="Proteomes" id="UP000503447"/>
    </source>
</evidence>
<dbReference type="KEGG" id="ftj:FTUN_4755"/>
<keyword evidence="2" id="KW-1185">Reference proteome</keyword>
<evidence type="ECO:0000313" key="1">
    <source>
        <dbReference type="EMBL" id="QJW97190.1"/>
    </source>
</evidence>
<gene>
    <name evidence="1" type="ORF">FTUN_4755</name>
</gene>
<dbReference type="RefSeq" id="WP_171472609.1">
    <property type="nucleotide sequence ID" value="NZ_CP053452.2"/>
</dbReference>
<dbReference type="InterPro" id="IPR045584">
    <property type="entry name" value="Pilin-like"/>
</dbReference>
<sequence>MTARNTRRGYTLFEVLVVLALLILMTALVLPSAEAIRSGPRQRAAADVIRGELAIARSRAMEEGRPYRVALSSDNTRIRRAPDDENFAQAAASSVAGGSATVVDYPFDHVTAVRVADQNAQPPNSTDGWVTIASVQPDGSCLEDSVLISIQENNVPGLYVRVRGLTGSSRVVPSGSVNGGAQ</sequence>
<proteinExistence type="predicted"/>
<protein>
    <recommendedName>
        <fullName evidence="3">General secretion pathway GspH domain-containing protein</fullName>
    </recommendedName>
</protein>
<dbReference type="AlphaFoldDB" id="A0A6M5YUU4"/>
<dbReference type="Pfam" id="PF07963">
    <property type="entry name" value="N_methyl"/>
    <property type="match status" value="1"/>
</dbReference>
<reference evidence="2" key="1">
    <citation type="submission" date="2020-05" db="EMBL/GenBank/DDBJ databases">
        <title>Frigoriglobus tundricola gen. nov., sp. nov., a psychrotolerant cellulolytic planctomycete of the family Gemmataceae with two divergent copies of 16S rRNA gene.</title>
        <authorList>
            <person name="Kulichevskaya I.S."/>
            <person name="Ivanova A.A."/>
            <person name="Naumoff D.G."/>
            <person name="Beletsky A.V."/>
            <person name="Rijpstra W.I.C."/>
            <person name="Sinninghe Damste J.S."/>
            <person name="Mardanov A.V."/>
            <person name="Ravin N.V."/>
            <person name="Dedysh S.N."/>
        </authorList>
    </citation>
    <scope>NUCLEOTIDE SEQUENCE [LARGE SCALE GENOMIC DNA]</scope>
    <source>
        <strain evidence="2">PL17</strain>
    </source>
</reference>
<accession>A0A6M5YUU4</accession>
<dbReference type="SUPFAM" id="SSF54523">
    <property type="entry name" value="Pili subunits"/>
    <property type="match status" value="1"/>
</dbReference>
<dbReference type="EMBL" id="CP053452">
    <property type="protein sequence ID" value="QJW97190.1"/>
    <property type="molecule type" value="Genomic_DNA"/>
</dbReference>